<dbReference type="AlphaFoldDB" id="A0A1V1PGE0"/>
<sequence length="116" mass="12804">MSAADIATMFNITPGNISALIAFIISGILAIILANKVRNRAERYLFEKHPMISVGDYVDIPTSIGSDPGEIVGYDNVSIIVQCETGKRCLPINQFSQTAWKVLDDKPEWMKKSSKD</sequence>
<evidence type="ECO:0000313" key="3">
    <source>
        <dbReference type="Proteomes" id="UP000189670"/>
    </source>
</evidence>
<protein>
    <submittedName>
        <fullName evidence="2">Uncharacterized protein</fullName>
    </submittedName>
</protein>
<organism evidence="2 3">
    <name type="scientific">Candidatus Magnetoglobus multicellularis str. Araruama</name>
    <dbReference type="NCBI Taxonomy" id="890399"/>
    <lineage>
        <taxon>Bacteria</taxon>
        <taxon>Pseudomonadati</taxon>
        <taxon>Thermodesulfobacteriota</taxon>
        <taxon>Desulfobacteria</taxon>
        <taxon>Desulfobacterales</taxon>
        <taxon>Desulfobacteraceae</taxon>
        <taxon>Candidatus Magnetoglobus</taxon>
    </lineage>
</organism>
<comment type="caution">
    <text evidence="2">The sequence shown here is derived from an EMBL/GenBank/DDBJ whole genome shotgun (WGS) entry which is preliminary data.</text>
</comment>
<keyword evidence="1" id="KW-1133">Transmembrane helix</keyword>
<keyword evidence="1" id="KW-0812">Transmembrane</keyword>
<keyword evidence="1" id="KW-0472">Membrane</keyword>
<gene>
    <name evidence="2" type="ORF">OMM_06618</name>
</gene>
<dbReference type="EMBL" id="ATBP01000028">
    <property type="protein sequence ID" value="ETR73969.1"/>
    <property type="molecule type" value="Genomic_DNA"/>
</dbReference>
<reference evidence="3" key="1">
    <citation type="submission" date="2012-11" db="EMBL/GenBank/DDBJ databases">
        <authorList>
            <person name="Lucero-Rivera Y.E."/>
            <person name="Tovar-Ramirez D."/>
        </authorList>
    </citation>
    <scope>NUCLEOTIDE SEQUENCE [LARGE SCALE GENOMIC DNA]</scope>
    <source>
        <strain evidence="3">Araruama</strain>
    </source>
</reference>
<proteinExistence type="predicted"/>
<dbReference type="Proteomes" id="UP000189670">
    <property type="component" value="Unassembled WGS sequence"/>
</dbReference>
<evidence type="ECO:0000256" key="1">
    <source>
        <dbReference type="SAM" id="Phobius"/>
    </source>
</evidence>
<accession>A0A1V1PGE0</accession>
<name>A0A1V1PGE0_9BACT</name>
<evidence type="ECO:0000313" key="2">
    <source>
        <dbReference type="EMBL" id="ETR73969.1"/>
    </source>
</evidence>
<feature type="transmembrane region" description="Helical" evidence="1">
    <location>
        <begin position="17"/>
        <end position="34"/>
    </location>
</feature>